<gene>
    <name evidence="2" type="ORF">WUBG_09858</name>
</gene>
<evidence type="ECO:0000313" key="2">
    <source>
        <dbReference type="EMBL" id="EJW79232.1"/>
    </source>
</evidence>
<protein>
    <submittedName>
        <fullName evidence="2">Uncharacterized protein</fullName>
    </submittedName>
</protein>
<comment type="caution">
    <text evidence="2">The sequence shown here is derived from an EMBL/GenBank/DDBJ whole genome shotgun (WGS) entry which is preliminary data.</text>
</comment>
<reference evidence="3" key="1">
    <citation type="submission" date="2012-08" db="EMBL/GenBank/DDBJ databases">
        <title>The Genome Sequence of Wuchereria bancrofti.</title>
        <authorList>
            <person name="Nutman T.B."/>
            <person name="Fink D.L."/>
            <person name="Russ C."/>
            <person name="Young S."/>
            <person name="Zeng Q."/>
            <person name="Koehrsen M."/>
            <person name="Alvarado L."/>
            <person name="Berlin A."/>
            <person name="Chapman S.B."/>
            <person name="Chen Z."/>
            <person name="Freedman E."/>
            <person name="Gellesch M."/>
            <person name="Goldberg J."/>
            <person name="Griggs A."/>
            <person name="Gujja S."/>
            <person name="Heilman E.R."/>
            <person name="Heiman D."/>
            <person name="Hepburn T."/>
            <person name="Howarth C."/>
            <person name="Jen D."/>
            <person name="Larson L."/>
            <person name="Lewis B."/>
            <person name="Mehta T."/>
            <person name="Park D."/>
            <person name="Pearson M."/>
            <person name="Roberts A."/>
            <person name="Saif S."/>
            <person name="Shea T."/>
            <person name="Shenoy N."/>
            <person name="Sisk P."/>
            <person name="Stolte C."/>
            <person name="Sykes S."/>
            <person name="Walk T."/>
            <person name="White J."/>
            <person name="Yandava C."/>
            <person name="Haas B."/>
            <person name="Henn M.R."/>
            <person name="Nusbaum C."/>
            <person name="Birren B."/>
        </authorList>
    </citation>
    <scope>NUCLEOTIDE SEQUENCE [LARGE SCALE GENOMIC DNA]</scope>
    <source>
        <strain evidence="3">NA</strain>
    </source>
</reference>
<accession>J9EQA2</accession>
<dbReference type="SUPFAM" id="SSF46966">
    <property type="entry name" value="Spectrin repeat"/>
    <property type="match status" value="1"/>
</dbReference>
<dbReference type="EMBL" id="ADBV01005704">
    <property type="protein sequence ID" value="EJW79232.1"/>
    <property type="molecule type" value="Genomic_DNA"/>
</dbReference>
<dbReference type="Proteomes" id="UP000004810">
    <property type="component" value="Unassembled WGS sequence"/>
</dbReference>
<evidence type="ECO:0000256" key="1">
    <source>
        <dbReference type="SAM" id="MobiDB-lite"/>
    </source>
</evidence>
<name>J9EQA2_WUCBA</name>
<evidence type="ECO:0000313" key="3">
    <source>
        <dbReference type="Proteomes" id="UP000004810"/>
    </source>
</evidence>
<feature type="region of interest" description="Disordered" evidence="1">
    <location>
        <begin position="1"/>
        <end position="21"/>
    </location>
</feature>
<dbReference type="Gene3D" id="1.20.58.60">
    <property type="match status" value="1"/>
</dbReference>
<proteinExistence type="predicted"/>
<dbReference type="AlphaFoldDB" id="J9EQA2"/>
<feature type="non-terminal residue" evidence="2">
    <location>
        <position position="1"/>
    </location>
</feature>
<organism evidence="2 3">
    <name type="scientific">Wuchereria bancrofti</name>
    <dbReference type="NCBI Taxonomy" id="6293"/>
    <lineage>
        <taxon>Eukaryota</taxon>
        <taxon>Metazoa</taxon>
        <taxon>Ecdysozoa</taxon>
        <taxon>Nematoda</taxon>
        <taxon>Chromadorea</taxon>
        <taxon>Rhabditida</taxon>
        <taxon>Spirurina</taxon>
        <taxon>Spiruromorpha</taxon>
        <taxon>Filarioidea</taxon>
        <taxon>Onchocercidae</taxon>
        <taxon>Wuchereria</taxon>
    </lineage>
</organism>
<sequence length="201" mass="23283">NIDTGSRKSSTSSQKSARRRGKVMEETVIEFEDCLEHVELVKSQFKEHEMFMQSLTESQDGVGRVLHRSITCLENYLFSILRGQQLVQRMEEEDAGAIVSQLLMVNAKWERIREVAMSRQNQLQHCLNAAQIEQLESISALFIYCILFFPEETILKRNGWIVWKKKSKNAPPLTMNRSEIEQLINAHTAIQERIENEQKAS</sequence>